<sequence length="481" mass="54068">MSERAAADRFGINARTVSKMLKFSVPPGYVRRKPPLRPKLDEFTGVIDGILAADRERPKKQRHTSKRIFERLRDEHGFTGKITIVKDYVAVWRQRTQEMFVPLVHPPGHAQADFGEAIGVIGGVECKIHFFAMDLPHSDAIFVVGYPAETTEAFCDGHVRAFAFFDGVPRSILYDNTRIAVARILGNGKRQRTRVFSELQSHYLFTDRFGRPGKGNDKGKVEGLVGYARRNFLVPIPVFADFAALNAHLLEGCRKRLADRLRGHDGTIGERLEHDLATFQKPLPAPYDACDKKPGSVNSLSLVRYRLNDYSVPPAYGHQKVLVRGYVHEVVISCGVEVIARHLRSYERADFVFNPLHYLALIEQKPNALDQAAPLADWQLPEEFATLRRLLEARMGKSGKREFVQVLRLMEVFKIDDVAAAVRDAIARGAVGFDAVKHLVLCRIERRPPRLDMTIYPYLPKATVAATSARSYMDLLAGAAI</sequence>
<name>A0A1V4HWL0_NITVU</name>
<evidence type="ECO:0000259" key="1">
    <source>
        <dbReference type="PROSITE" id="PS50994"/>
    </source>
</evidence>
<dbReference type="InterPro" id="IPR054353">
    <property type="entry name" value="IstA-like_C"/>
</dbReference>
<comment type="caution">
    <text evidence="2">The sequence shown here is derived from an EMBL/GenBank/DDBJ whole genome shotgun (WGS) entry which is preliminary data.</text>
</comment>
<dbReference type="EMBL" id="MWPQ01000048">
    <property type="protein sequence ID" value="OPH82357.1"/>
    <property type="molecule type" value="Genomic_DNA"/>
</dbReference>
<evidence type="ECO:0000313" key="3">
    <source>
        <dbReference type="Proteomes" id="UP000189940"/>
    </source>
</evidence>
<keyword evidence="3" id="KW-1185">Reference proteome</keyword>
<dbReference type="STRING" id="29421.B2M20_12750"/>
<dbReference type="AlphaFoldDB" id="A0A1V4HWL0"/>
<protein>
    <submittedName>
        <fullName evidence="2">IS21 family transposase</fullName>
    </submittedName>
</protein>
<dbReference type="Pfam" id="PF22483">
    <property type="entry name" value="Mu-transpos_C_2"/>
    <property type="match status" value="1"/>
</dbReference>
<feature type="domain" description="Integrase catalytic" evidence="1">
    <location>
        <begin position="103"/>
        <end position="232"/>
    </location>
</feature>
<dbReference type="NCBIfam" id="NF033546">
    <property type="entry name" value="transpos_IS21"/>
    <property type="match status" value="1"/>
</dbReference>
<dbReference type="PANTHER" id="PTHR35004:SF7">
    <property type="entry name" value="INTEGRASE PROTEIN"/>
    <property type="match status" value="1"/>
</dbReference>
<dbReference type="PANTHER" id="PTHR35004">
    <property type="entry name" value="TRANSPOSASE RV3428C-RELATED"/>
    <property type="match status" value="1"/>
</dbReference>
<dbReference type="Proteomes" id="UP000189940">
    <property type="component" value="Unassembled WGS sequence"/>
</dbReference>
<dbReference type="GO" id="GO:0015074">
    <property type="term" value="P:DNA integration"/>
    <property type="evidence" value="ECO:0007669"/>
    <property type="project" value="InterPro"/>
</dbReference>
<gene>
    <name evidence="2" type="ORF">B2M20_12750</name>
</gene>
<proteinExistence type="predicted"/>
<reference evidence="2 3" key="1">
    <citation type="submission" date="2017-02" db="EMBL/GenBank/DDBJ databases">
        <title>Genome sequence of the nitrite-oxidizing bacterium Nitrobacter vulgaris strain Ab1.</title>
        <authorList>
            <person name="Mellbye B.L."/>
            <person name="Davis E.W."/>
            <person name="Spieck E."/>
            <person name="Chang J.H."/>
            <person name="Bottomley P.J."/>
            <person name="Sayavedra-Soto L.A."/>
        </authorList>
    </citation>
    <scope>NUCLEOTIDE SEQUENCE [LARGE SCALE GENOMIC DNA]</scope>
    <source>
        <strain evidence="2 3">Ab1</strain>
    </source>
</reference>
<accession>A0A1V4HWL0</accession>
<organism evidence="2 3">
    <name type="scientific">Nitrobacter vulgaris</name>
    <dbReference type="NCBI Taxonomy" id="29421"/>
    <lineage>
        <taxon>Bacteria</taxon>
        <taxon>Pseudomonadati</taxon>
        <taxon>Pseudomonadota</taxon>
        <taxon>Alphaproteobacteria</taxon>
        <taxon>Hyphomicrobiales</taxon>
        <taxon>Nitrobacteraceae</taxon>
        <taxon>Nitrobacter</taxon>
    </lineage>
</organism>
<evidence type="ECO:0000313" key="2">
    <source>
        <dbReference type="EMBL" id="OPH82357.1"/>
    </source>
</evidence>
<dbReference type="PROSITE" id="PS50994">
    <property type="entry name" value="INTEGRASE"/>
    <property type="match status" value="1"/>
</dbReference>
<dbReference type="InterPro" id="IPR001584">
    <property type="entry name" value="Integrase_cat-core"/>
</dbReference>